<dbReference type="EMBL" id="CP058708">
    <property type="protein sequence ID" value="QLH51680.1"/>
    <property type="molecule type" value="Genomic_DNA"/>
</dbReference>
<dbReference type="PANTHER" id="PTHR35175">
    <property type="entry name" value="DUF1289 DOMAIN-CONTAINING PROTEIN"/>
    <property type="match status" value="1"/>
</dbReference>
<reference evidence="2 4" key="2">
    <citation type="journal article" date="2019" name="Microbiome">
        <title>Annotated bacterial chromosomes from frame-shift-corrected long-read metagenomic data.</title>
        <authorList>
            <person name="Arumugam K."/>
            <person name="Bagci C."/>
            <person name="Bessarab I."/>
            <person name="Beier S."/>
            <person name="Buchfink B."/>
            <person name="Gorska A."/>
            <person name="Qiu G."/>
            <person name="Huson D.H."/>
            <person name="Williams R.B.H."/>
        </authorList>
    </citation>
    <scope>NUCLEOTIDE SEQUENCE [LARGE SCALE GENOMIC DNA]</scope>
    <source>
        <strain evidence="2">SSA1</strain>
    </source>
</reference>
<dbReference type="STRING" id="1453999.AW06_004231"/>
<dbReference type="RefSeq" id="WP_034953460.1">
    <property type="nucleotide sequence ID" value="NZ_JDST02000126.1"/>
</dbReference>
<evidence type="ECO:0000313" key="2">
    <source>
        <dbReference type="EMBL" id="QLH51680.1"/>
    </source>
</evidence>
<gene>
    <name evidence="1" type="ORF">AW06_004231</name>
    <name evidence="2" type="ORF">HWD57_19170</name>
</gene>
<protein>
    <submittedName>
        <fullName evidence="2">DUF1289 domain-containing protein</fullName>
    </submittedName>
    <submittedName>
        <fullName evidence="1">Putative Fe-S protein</fullName>
    </submittedName>
</protein>
<reference evidence="2" key="3">
    <citation type="submission" date="2020-06" db="EMBL/GenBank/DDBJ databases">
        <authorList>
            <person name="Arumugam K."/>
            <person name="Besarab I."/>
            <person name="Haryono M."/>
            <person name="Bagci C."/>
            <person name="Beier S."/>
            <person name="Buchfink B."/>
            <person name="Gorska A."/>
            <person name="Qiu G."/>
            <person name="Huson D.H."/>
            <person name="Williams R.B."/>
        </authorList>
    </citation>
    <scope>NUCLEOTIDE SEQUENCE</scope>
    <source>
        <strain evidence="2">SSA1</strain>
    </source>
</reference>
<accession>A0A080MCB7</accession>
<keyword evidence="3" id="KW-1185">Reference proteome</keyword>
<dbReference type="EMBL" id="JDST02000126">
    <property type="protein sequence ID" value="KFB74819.1"/>
    <property type="molecule type" value="Genomic_DNA"/>
</dbReference>
<proteinExistence type="predicted"/>
<sequence length="82" mass="9306">MSTARNTLLRQGLASPCINVCRMDDRTGWCLGCFRTIDEIADWSRATDDRRLQILLAVERRRFEHDPAGCASGGDFRADCDR</sequence>
<dbReference type="AlphaFoldDB" id="A0A080MCB7"/>
<dbReference type="InterPro" id="IPR010710">
    <property type="entry name" value="DUF1289"/>
</dbReference>
<organism evidence="1 3">
    <name type="scientific">Candidatus Accumulibacter cognatus</name>
    <dbReference type="NCBI Taxonomy" id="2954383"/>
    <lineage>
        <taxon>Bacteria</taxon>
        <taxon>Pseudomonadati</taxon>
        <taxon>Pseudomonadota</taxon>
        <taxon>Betaproteobacteria</taxon>
        <taxon>Candidatus Accumulibacter</taxon>
    </lineage>
</organism>
<evidence type="ECO:0000313" key="1">
    <source>
        <dbReference type="EMBL" id="KFB74819.1"/>
    </source>
</evidence>
<evidence type="ECO:0000313" key="4">
    <source>
        <dbReference type="Proteomes" id="UP000509684"/>
    </source>
</evidence>
<accession>A0A7D5SCL0</accession>
<dbReference type="Proteomes" id="UP000509684">
    <property type="component" value="Chromosome"/>
</dbReference>
<dbReference type="Pfam" id="PF06945">
    <property type="entry name" value="DUF1289"/>
    <property type="match status" value="1"/>
</dbReference>
<dbReference type="Proteomes" id="UP000021315">
    <property type="component" value="Unassembled WGS sequence"/>
</dbReference>
<dbReference type="KEGG" id="acog:HWD57_19170"/>
<evidence type="ECO:0000313" key="3">
    <source>
        <dbReference type="Proteomes" id="UP000021315"/>
    </source>
</evidence>
<dbReference type="PANTHER" id="PTHR35175:SF2">
    <property type="entry name" value="DUF1289 DOMAIN-CONTAINING PROTEIN"/>
    <property type="match status" value="1"/>
</dbReference>
<reference evidence="1 3" key="1">
    <citation type="submission" date="2014-02" db="EMBL/GenBank/DDBJ databases">
        <title>Expanding our view of genomic diversity in Candidatus Accumulibacter clades.</title>
        <authorList>
            <person name="Skennerton C.T."/>
            <person name="Barr J.J."/>
            <person name="Slater F.R."/>
            <person name="Bond P.L."/>
            <person name="Tyson G.W."/>
        </authorList>
    </citation>
    <scope>NUCLEOTIDE SEQUENCE [LARGE SCALE GENOMIC DNA]</scope>
    <source>
        <strain evidence="3">SK-02</strain>
    </source>
</reference>
<name>A0A080MCB7_9PROT</name>